<protein>
    <recommendedName>
        <fullName evidence="11">Nucleolar protein 10</fullName>
    </recommendedName>
</protein>
<dbReference type="PANTHER" id="PTHR14927:SF0">
    <property type="entry name" value="NUCLEOLAR PROTEIN 10"/>
    <property type="match status" value="1"/>
</dbReference>
<sequence length="665" mass="77701">MEVSDPNNVKIYNLSAGKSLPDWLSDRKRRLLQKRDVDIQKRIELIQDFDMPGVSTSIKMSKDGQFIFATGTYKPRVKCFDVKNLSMKFERCFDSEAVTFQILSDDYSKLVFMQCDRYIEFHSAPGRYYRLRIPKYGRDLQYHYPTCDLFMVGVSPDIYRLNLERGQFLLPFTSEASEINKCVISPEHHILMCGTKEGKVEAWDPRMRNRAGSLDCALDCLSDNTLEGFPSVTALNFQNALTMGVGTATGQILLYDIRSRKPFFIKDHMYGLPIKNIEFDNNQNLVISMDSSIVKIWERDTGKIFTSIEHKSDFNDLCHVKNTGMLFIANEDVKILTYYIPSLGPAPKWCGFLDSLTEELEESKITTIYDDYKFITRKELDELGLSHLLGTSLLRAYMHGYFIDIRLYKKAKSIADPFAFEKYRKKKIREKIEEERVSRVKVNKLPNVNKDLALKLMNDKSKSEILTDDRFSGLFSNPDFQIDKNSEEFRLLNPVLSKFDKSLAKKKQQELEQQFEEVADEEPEGKNSSEESSSDDDDAETRDELRRQYRLIKEEKKQKEREERRSDLKMYELKEGEDFRGIKHLKRRVNDASLAERVAQEDSHQITLKNRGSREMKFSMRKNPKGGRYAEQMKKHHEERRTLHRSANHLLGKEKPRFWKGKRVV</sequence>
<feature type="domain" description="Nucleolar protein 10-like second" evidence="8">
    <location>
        <begin position="368"/>
        <end position="416"/>
    </location>
</feature>
<evidence type="ECO:0000256" key="4">
    <source>
        <dbReference type="ARBA" id="ARBA00022737"/>
    </source>
</evidence>
<dbReference type="Gene3D" id="2.130.10.10">
    <property type="entry name" value="YVTN repeat-like/Quinoprotein amine dehydrogenase"/>
    <property type="match status" value="2"/>
</dbReference>
<dbReference type="GO" id="GO:0030686">
    <property type="term" value="C:90S preribosome"/>
    <property type="evidence" value="ECO:0007669"/>
    <property type="project" value="TreeGrafter"/>
</dbReference>
<feature type="compositionally biased region" description="Acidic residues" evidence="6">
    <location>
        <begin position="532"/>
        <end position="541"/>
    </location>
</feature>
<evidence type="ECO:0000256" key="6">
    <source>
        <dbReference type="SAM" id="MobiDB-lite"/>
    </source>
</evidence>
<keyword evidence="5" id="KW-0539">Nucleus</keyword>
<name>A0AAW2I4S6_9NEOP</name>
<dbReference type="InterPro" id="IPR012580">
    <property type="entry name" value="NUC153"/>
</dbReference>
<keyword evidence="3" id="KW-0853">WD repeat</keyword>
<feature type="domain" description="NUC153" evidence="7">
    <location>
        <begin position="468"/>
        <end position="495"/>
    </location>
</feature>
<dbReference type="InterPro" id="IPR015943">
    <property type="entry name" value="WD40/YVTN_repeat-like_dom_sf"/>
</dbReference>
<dbReference type="Pfam" id="PF23098">
    <property type="entry name" value="Beta-prop_NOL10_N"/>
    <property type="match status" value="1"/>
</dbReference>
<feature type="compositionally biased region" description="Acidic residues" evidence="6">
    <location>
        <begin position="513"/>
        <end position="523"/>
    </location>
</feature>
<dbReference type="Pfam" id="PF08159">
    <property type="entry name" value="NUC153"/>
    <property type="match status" value="1"/>
</dbReference>
<gene>
    <name evidence="10" type="ORF">PYX00_004526</name>
</gene>
<evidence type="ECO:0008006" key="11">
    <source>
        <dbReference type="Google" id="ProtNLM"/>
    </source>
</evidence>
<evidence type="ECO:0000313" key="10">
    <source>
        <dbReference type="EMBL" id="KAL0277149.1"/>
    </source>
</evidence>
<dbReference type="FunFam" id="2.130.10.10:FF:001909">
    <property type="entry name" value="WD repeat, SAM and U-box domain-containing protein"/>
    <property type="match status" value="1"/>
</dbReference>
<dbReference type="GO" id="GO:0032040">
    <property type="term" value="C:small-subunit processome"/>
    <property type="evidence" value="ECO:0007669"/>
    <property type="project" value="TreeGrafter"/>
</dbReference>
<evidence type="ECO:0000259" key="7">
    <source>
        <dbReference type="Pfam" id="PF08159"/>
    </source>
</evidence>
<dbReference type="SUPFAM" id="SSF50978">
    <property type="entry name" value="WD40 repeat-like"/>
    <property type="match status" value="1"/>
</dbReference>
<proteinExistence type="inferred from homology"/>
<evidence type="ECO:0000259" key="9">
    <source>
        <dbReference type="Pfam" id="PF23098"/>
    </source>
</evidence>
<evidence type="ECO:0000256" key="5">
    <source>
        <dbReference type="ARBA" id="ARBA00023242"/>
    </source>
</evidence>
<dbReference type="InterPro" id="IPR056550">
    <property type="entry name" value="NOL10_2nd"/>
</dbReference>
<feature type="compositionally biased region" description="Basic residues" evidence="6">
    <location>
        <begin position="634"/>
        <end position="647"/>
    </location>
</feature>
<comment type="caution">
    <text evidence="10">The sequence shown here is derived from an EMBL/GenBank/DDBJ whole genome shotgun (WGS) entry which is preliminary data.</text>
</comment>
<reference evidence="10" key="1">
    <citation type="journal article" date="2024" name="Gigascience">
        <title>Chromosome-level genome of the poultry shaft louse Menopon gallinae provides insight into the host-switching and adaptive evolution of parasitic lice.</title>
        <authorList>
            <person name="Xu Y."/>
            <person name="Ma L."/>
            <person name="Liu S."/>
            <person name="Liang Y."/>
            <person name="Liu Q."/>
            <person name="He Z."/>
            <person name="Tian L."/>
            <person name="Duan Y."/>
            <person name="Cai W."/>
            <person name="Li H."/>
            <person name="Song F."/>
        </authorList>
    </citation>
    <scope>NUCLEOTIDE SEQUENCE</scope>
    <source>
        <strain evidence="10">Cailab_2023a</strain>
    </source>
</reference>
<dbReference type="PANTHER" id="PTHR14927">
    <property type="entry name" value="NUCLEOLAR PROTEIN 10"/>
    <property type="match status" value="1"/>
</dbReference>
<organism evidence="10">
    <name type="scientific">Menopon gallinae</name>
    <name type="common">poultry shaft louse</name>
    <dbReference type="NCBI Taxonomy" id="328185"/>
    <lineage>
        <taxon>Eukaryota</taxon>
        <taxon>Metazoa</taxon>
        <taxon>Ecdysozoa</taxon>
        <taxon>Arthropoda</taxon>
        <taxon>Hexapoda</taxon>
        <taxon>Insecta</taxon>
        <taxon>Pterygota</taxon>
        <taxon>Neoptera</taxon>
        <taxon>Paraneoptera</taxon>
        <taxon>Psocodea</taxon>
        <taxon>Troctomorpha</taxon>
        <taxon>Phthiraptera</taxon>
        <taxon>Amblycera</taxon>
        <taxon>Menoponidae</taxon>
        <taxon>Menopon</taxon>
    </lineage>
</organism>
<evidence type="ECO:0000256" key="2">
    <source>
        <dbReference type="ARBA" id="ARBA00005264"/>
    </source>
</evidence>
<evidence type="ECO:0000259" key="8">
    <source>
        <dbReference type="Pfam" id="PF23097"/>
    </source>
</evidence>
<dbReference type="GO" id="GO:0000462">
    <property type="term" value="P:maturation of SSU-rRNA from tricistronic rRNA transcript (SSU-rRNA, 5.8S rRNA, LSU-rRNA)"/>
    <property type="evidence" value="ECO:0007669"/>
    <property type="project" value="TreeGrafter"/>
</dbReference>
<evidence type="ECO:0000256" key="3">
    <source>
        <dbReference type="ARBA" id="ARBA00022574"/>
    </source>
</evidence>
<dbReference type="EMBL" id="JARGDH010000002">
    <property type="protein sequence ID" value="KAL0277149.1"/>
    <property type="molecule type" value="Genomic_DNA"/>
</dbReference>
<keyword evidence="4" id="KW-0677">Repeat</keyword>
<evidence type="ECO:0000256" key="1">
    <source>
        <dbReference type="ARBA" id="ARBA00004604"/>
    </source>
</evidence>
<feature type="region of interest" description="Disordered" evidence="6">
    <location>
        <begin position="510"/>
        <end position="542"/>
    </location>
</feature>
<comment type="subcellular location">
    <subcellularLocation>
        <location evidence="1">Nucleus</location>
        <location evidence="1">Nucleolus</location>
    </subcellularLocation>
</comment>
<accession>A0AAW2I4S6</accession>
<dbReference type="Pfam" id="PF23097">
    <property type="entry name" value="NOL10_2nd"/>
    <property type="match status" value="1"/>
</dbReference>
<feature type="region of interest" description="Disordered" evidence="6">
    <location>
        <begin position="601"/>
        <end position="655"/>
    </location>
</feature>
<comment type="similarity">
    <text evidence="2">Belongs to the WD repeat NOL10/ENP2 family.</text>
</comment>
<dbReference type="InterPro" id="IPR040382">
    <property type="entry name" value="NOL10/Enp2"/>
</dbReference>
<dbReference type="InterPro" id="IPR036322">
    <property type="entry name" value="WD40_repeat_dom_sf"/>
</dbReference>
<feature type="domain" description="Nucleolar protein 10-like N-terminal" evidence="9">
    <location>
        <begin position="1"/>
        <end position="367"/>
    </location>
</feature>
<dbReference type="AlphaFoldDB" id="A0AAW2I4S6"/>
<dbReference type="InterPro" id="IPR056551">
    <property type="entry name" value="Beta-prop_NOL10_N"/>
</dbReference>